<accession>A0A9F5IW33</accession>
<feature type="non-terminal residue" evidence="3">
    <location>
        <position position="1"/>
    </location>
</feature>
<organism evidence="2 3">
    <name type="scientific">Python bivittatus</name>
    <name type="common">Burmese python</name>
    <name type="synonym">Python molurus bivittatus</name>
    <dbReference type="NCBI Taxonomy" id="176946"/>
    <lineage>
        <taxon>Eukaryota</taxon>
        <taxon>Metazoa</taxon>
        <taxon>Chordata</taxon>
        <taxon>Craniata</taxon>
        <taxon>Vertebrata</taxon>
        <taxon>Euteleostomi</taxon>
        <taxon>Lepidosauria</taxon>
        <taxon>Squamata</taxon>
        <taxon>Bifurcata</taxon>
        <taxon>Unidentata</taxon>
        <taxon>Episquamata</taxon>
        <taxon>Toxicofera</taxon>
        <taxon>Serpentes</taxon>
        <taxon>Henophidia</taxon>
        <taxon>Pythonidae</taxon>
        <taxon>Python</taxon>
    </lineage>
</organism>
<feature type="region of interest" description="Disordered" evidence="1">
    <location>
        <begin position="1"/>
        <end position="27"/>
    </location>
</feature>
<gene>
    <name evidence="3" type="primary">LOC112542912</name>
</gene>
<feature type="region of interest" description="Disordered" evidence="1">
    <location>
        <begin position="191"/>
        <end position="224"/>
    </location>
</feature>
<evidence type="ECO:0000256" key="1">
    <source>
        <dbReference type="SAM" id="MobiDB-lite"/>
    </source>
</evidence>
<dbReference type="KEGG" id="pbi:112542912"/>
<dbReference type="PANTHER" id="PTHR14690:SF6">
    <property type="entry name" value="IQ AND AAA DOMAIN-CONTAINING PROTEIN 1-LIKE"/>
    <property type="match status" value="1"/>
</dbReference>
<dbReference type="AlphaFoldDB" id="A0A9F5IW33"/>
<dbReference type="GeneID" id="112542912"/>
<dbReference type="PANTHER" id="PTHR14690">
    <property type="entry name" value="IQ MOTIF CONTAINING WITH AAA DOMAIN 1"/>
    <property type="match status" value="1"/>
</dbReference>
<dbReference type="InterPro" id="IPR052267">
    <property type="entry name" value="N-DRC_Component"/>
</dbReference>
<reference evidence="3" key="1">
    <citation type="submission" date="2025-08" db="UniProtKB">
        <authorList>
            <consortium name="RefSeq"/>
        </authorList>
    </citation>
    <scope>IDENTIFICATION</scope>
    <source>
        <tissue evidence="3">Liver</tissue>
    </source>
</reference>
<name>A0A9F5IW33_PYTBI</name>
<feature type="compositionally biased region" description="Basic residues" evidence="1">
    <location>
        <begin position="192"/>
        <end position="208"/>
    </location>
</feature>
<evidence type="ECO:0000313" key="2">
    <source>
        <dbReference type="Proteomes" id="UP000695026"/>
    </source>
</evidence>
<dbReference type="RefSeq" id="XP_025032664.1">
    <property type="nucleotide sequence ID" value="XM_025176896.1"/>
</dbReference>
<dbReference type="Proteomes" id="UP000695026">
    <property type="component" value="Unplaced"/>
</dbReference>
<sequence>ARCWPATARKGRKVPCPALPCPLTRGSAFPASRSDLIGRFPDYPEEEIGGCEVLFAQKTPEEVRAELDLAETKADTKKKEKEKKGKEKKEEVKKEEEEDRKGKDKKSEEDEGLKLAPSKFLATINQGFLRYTGCWSEEDEAINFEQRYQPNLIKAEKRREVETEIRLQVDELMREELRHLRLAIDQEETKALKTKAKKSAKKRGKKGKKEKDLTPERYSPLLPRWHSEGLGTTGWGQFPPPPIPQPLCCSDPLAANDASACGILSVF</sequence>
<keyword evidence="2" id="KW-1185">Reference proteome</keyword>
<protein>
    <submittedName>
        <fullName evidence="3">IQ and AAA domain-containing protein 1-like</fullName>
    </submittedName>
</protein>
<feature type="region of interest" description="Disordered" evidence="1">
    <location>
        <begin position="66"/>
        <end position="112"/>
    </location>
</feature>
<feature type="compositionally biased region" description="Basic and acidic residues" evidence="1">
    <location>
        <begin position="66"/>
        <end position="108"/>
    </location>
</feature>
<evidence type="ECO:0000313" key="3">
    <source>
        <dbReference type="RefSeq" id="XP_025032664.1"/>
    </source>
</evidence>
<proteinExistence type="predicted"/>